<protein>
    <recommendedName>
        <fullName evidence="3">F-box domain-containing protein</fullName>
    </recommendedName>
</protein>
<gene>
    <name evidence="1" type="ORF">VKT23_019689</name>
</gene>
<keyword evidence="2" id="KW-1185">Reference proteome</keyword>
<evidence type="ECO:0008006" key="3">
    <source>
        <dbReference type="Google" id="ProtNLM"/>
    </source>
</evidence>
<accession>A0ABR1IQ79</accession>
<evidence type="ECO:0000313" key="1">
    <source>
        <dbReference type="EMBL" id="KAK7435428.1"/>
    </source>
</evidence>
<dbReference type="Proteomes" id="UP001498398">
    <property type="component" value="Unassembled WGS sequence"/>
</dbReference>
<dbReference type="Gene3D" id="3.80.10.10">
    <property type="entry name" value="Ribonuclease Inhibitor"/>
    <property type="match status" value="1"/>
</dbReference>
<proteinExistence type="predicted"/>
<dbReference type="InterPro" id="IPR032675">
    <property type="entry name" value="LRR_dom_sf"/>
</dbReference>
<name>A0ABR1IQ79_9AGAR</name>
<comment type="caution">
    <text evidence="1">The sequence shown here is derived from an EMBL/GenBank/DDBJ whole genome shotgun (WGS) entry which is preliminary data.</text>
</comment>
<reference evidence="1 2" key="1">
    <citation type="submission" date="2024-01" db="EMBL/GenBank/DDBJ databases">
        <title>A draft genome for the cacao thread blight pathogen Marasmiellus scandens.</title>
        <authorList>
            <person name="Baruah I.K."/>
            <person name="Leung J."/>
            <person name="Bukari Y."/>
            <person name="Amoako-Attah I."/>
            <person name="Meinhardt L.W."/>
            <person name="Bailey B.A."/>
            <person name="Cohen S.P."/>
        </authorList>
    </citation>
    <scope>NUCLEOTIDE SEQUENCE [LARGE SCALE GENOMIC DNA]</scope>
    <source>
        <strain evidence="1 2">GH-19</strain>
    </source>
</reference>
<organism evidence="1 2">
    <name type="scientific">Marasmiellus scandens</name>
    <dbReference type="NCBI Taxonomy" id="2682957"/>
    <lineage>
        <taxon>Eukaryota</taxon>
        <taxon>Fungi</taxon>
        <taxon>Dikarya</taxon>
        <taxon>Basidiomycota</taxon>
        <taxon>Agaricomycotina</taxon>
        <taxon>Agaricomycetes</taxon>
        <taxon>Agaricomycetidae</taxon>
        <taxon>Agaricales</taxon>
        <taxon>Marasmiineae</taxon>
        <taxon>Omphalotaceae</taxon>
        <taxon>Marasmiellus</taxon>
    </lineage>
</organism>
<dbReference type="SUPFAM" id="SSF52058">
    <property type="entry name" value="L domain-like"/>
    <property type="match status" value="1"/>
</dbReference>
<dbReference type="EMBL" id="JBANRG010000107">
    <property type="protein sequence ID" value="KAK7435428.1"/>
    <property type="molecule type" value="Genomic_DNA"/>
</dbReference>
<evidence type="ECO:0000313" key="2">
    <source>
        <dbReference type="Proteomes" id="UP001498398"/>
    </source>
</evidence>
<sequence length="529" mass="60127">MGERDDSTHSILIPEILGQVFEYLTPSLRDPPLPVTPHVNPPRKRDLVSCALSCRLFASLALGLIWREMDTLLPLLQLLPGLQLVHGYYVLVNVLTETDLARFDYYAALVKEYNHFLPQEDDEDIIPRINTSIYSRIARLRPILLPSLTKFYCDADSFHDRVEIDNFASPFLKDVKIRFISSSQKATEVLMYLSLLASQATDVRKLDLSLEGSSAPACLQTVSLLKNLTYLRLFLDAGASSSYNTFLQDIESLGTLESLEYLSIRCSHTQSIIPPTYTLRSTVTPDTFKSLKTLTVHGDYPILKTIFDLCRYSPIHQLDFEPVVDPRTSRMLKQGIAQWKSTLRDVAVNHFTVTDDEVYEMSRDIEHLTCLPNLEILVISFVYNLQYTIRDEDVVTIAEAWPGLEKLELWVKAEDFRNAPSVTVLKVLADKCRNLKSITMPLNLDVPEIPANASSLNPSSMHGLESLEVCVNPSLLVERLYQVRADGLAYWIWSAFPQVQSVRGTWYNAFSDLWKNVEEEVKKLQGRSE</sequence>